<name>G4T8E0_SERID</name>
<dbReference type="HOGENOM" id="CLU_1272730_0_0_1"/>
<feature type="region of interest" description="Disordered" evidence="1">
    <location>
        <begin position="178"/>
        <end position="203"/>
    </location>
</feature>
<dbReference type="Proteomes" id="UP000007148">
    <property type="component" value="Unassembled WGS sequence"/>
</dbReference>
<dbReference type="InParanoid" id="G4T8E0"/>
<reference evidence="2 3" key="1">
    <citation type="journal article" date="2011" name="PLoS Pathog.">
        <title>Endophytic Life Strategies Decoded by Genome and Transcriptome Analyses of the Mutualistic Root Symbiont Piriformospora indica.</title>
        <authorList>
            <person name="Zuccaro A."/>
            <person name="Lahrmann U."/>
            <person name="Guldener U."/>
            <person name="Langen G."/>
            <person name="Pfiffi S."/>
            <person name="Biedenkopf D."/>
            <person name="Wong P."/>
            <person name="Samans B."/>
            <person name="Grimm C."/>
            <person name="Basiewicz M."/>
            <person name="Murat C."/>
            <person name="Martin F."/>
            <person name="Kogel K.H."/>
        </authorList>
    </citation>
    <scope>NUCLEOTIDE SEQUENCE [LARGE SCALE GENOMIC DNA]</scope>
    <source>
        <strain evidence="2 3">DSM 11827</strain>
    </source>
</reference>
<gene>
    <name evidence="2" type="ORF">PIIN_01428</name>
</gene>
<protein>
    <submittedName>
        <fullName evidence="2">Uncharacterized protein</fullName>
    </submittedName>
</protein>
<sequence length="217" mass="24667">MFSTLNDLLAHIHREHLNNLVSTCWLCPFQDSSFLSMLTHLENKHRIKSESLPFHVFLTPVSRLQSPVMFPLNPAFAKVPSYFVVTQYVRPCPGFRPGNVVVPTNAEEEPYDFLEEEESQIEITRNDSRSKGKKRAPVEIDILISSNPWPSHASSTPDPDRVPFSANIAAPLQRTKLSDPFPYRTFGEPLPPKEPPPTLGNYFGMRSVELPRLLDEK</sequence>
<evidence type="ECO:0000313" key="3">
    <source>
        <dbReference type="Proteomes" id="UP000007148"/>
    </source>
</evidence>
<keyword evidence="3" id="KW-1185">Reference proteome</keyword>
<evidence type="ECO:0000256" key="1">
    <source>
        <dbReference type="SAM" id="MobiDB-lite"/>
    </source>
</evidence>
<comment type="caution">
    <text evidence="2">The sequence shown here is derived from an EMBL/GenBank/DDBJ whole genome shotgun (WGS) entry which is preliminary data.</text>
</comment>
<dbReference type="EMBL" id="CAFZ01000016">
    <property type="protein sequence ID" value="CCA67600.1"/>
    <property type="molecule type" value="Genomic_DNA"/>
</dbReference>
<dbReference type="AlphaFoldDB" id="G4T8E0"/>
<evidence type="ECO:0000313" key="2">
    <source>
        <dbReference type="EMBL" id="CCA67600.1"/>
    </source>
</evidence>
<accession>G4T8E0</accession>
<feature type="compositionally biased region" description="Pro residues" evidence="1">
    <location>
        <begin position="189"/>
        <end position="198"/>
    </location>
</feature>
<organism evidence="2 3">
    <name type="scientific">Serendipita indica (strain DSM 11827)</name>
    <name type="common">Root endophyte fungus</name>
    <name type="synonym">Piriformospora indica</name>
    <dbReference type="NCBI Taxonomy" id="1109443"/>
    <lineage>
        <taxon>Eukaryota</taxon>
        <taxon>Fungi</taxon>
        <taxon>Dikarya</taxon>
        <taxon>Basidiomycota</taxon>
        <taxon>Agaricomycotina</taxon>
        <taxon>Agaricomycetes</taxon>
        <taxon>Sebacinales</taxon>
        <taxon>Serendipitaceae</taxon>
        <taxon>Serendipita</taxon>
    </lineage>
</organism>
<proteinExistence type="predicted"/>